<dbReference type="Pfam" id="PF14332">
    <property type="entry name" value="DUF4388"/>
    <property type="match status" value="1"/>
</dbReference>
<name>A0ABW5P6Y5_9DEIO</name>
<evidence type="ECO:0000313" key="2">
    <source>
        <dbReference type="EMBL" id="MFD2610198.1"/>
    </source>
</evidence>
<accession>A0ABW5P6Y5</accession>
<gene>
    <name evidence="2" type="ORF">ACFSR9_12220</name>
</gene>
<dbReference type="InterPro" id="IPR025497">
    <property type="entry name" value="PatA-like_N"/>
</dbReference>
<reference evidence="3" key="1">
    <citation type="journal article" date="2019" name="Int. J. Syst. Evol. Microbiol.">
        <title>The Global Catalogue of Microorganisms (GCM) 10K type strain sequencing project: providing services to taxonomists for standard genome sequencing and annotation.</title>
        <authorList>
            <consortium name="The Broad Institute Genomics Platform"/>
            <consortium name="The Broad Institute Genome Sequencing Center for Infectious Disease"/>
            <person name="Wu L."/>
            <person name="Ma J."/>
        </authorList>
    </citation>
    <scope>NUCLEOTIDE SEQUENCE [LARGE SCALE GENOMIC DNA]</scope>
    <source>
        <strain evidence="3">KCTC 33842</strain>
    </source>
</reference>
<feature type="domain" description="PatA-like N-terminal" evidence="1">
    <location>
        <begin position="14"/>
        <end position="106"/>
    </location>
</feature>
<evidence type="ECO:0000313" key="3">
    <source>
        <dbReference type="Proteomes" id="UP001597475"/>
    </source>
</evidence>
<protein>
    <submittedName>
        <fullName evidence="2">DUF4388 domain-containing protein</fullName>
    </submittedName>
</protein>
<sequence>MTSTPSPDPRRSTSLDTFDFLELLTLLGTQRRTGVLHVYRERDQFDAWLQGGRVRHLGLGERGGVAALTGLLADPRGRFHFDEGLIHPAPNMDASVDEVALDALNELPLPDVAFQGPARIVTPERLAELRWTLREQNILRQIEAQQPVGDLLPDPEARLLLAKLSRLGMIVPRKSRVARLAVVATRQVQGVVVVDETIFQRWKAAIVRHPQNVVIRTDEGQRHTLPVRSGAGLGNQLLVPPELLSRTGLRAGMSVLVKPL</sequence>
<keyword evidence="3" id="KW-1185">Reference proteome</keyword>
<evidence type="ECO:0000259" key="1">
    <source>
        <dbReference type="Pfam" id="PF14332"/>
    </source>
</evidence>
<organism evidence="2 3">
    <name type="scientific">Deinococcus taklimakanensis</name>
    <dbReference type="NCBI Taxonomy" id="536443"/>
    <lineage>
        <taxon>Bacteria</taxon>
        <taxon>Thermotogati</taxon>
        <taxon>Deinococcota</taxon>
        <taxon>Deinococci</taxon>
        <taxon>Deinococcales</taxon>
        <taxon>Deinococcaceae</taxon>
        <taxon>Deinococcus</taxon>
    </lineage>
</organism>
<dbReference type="EMBL" id="JBHUMK010000053">
    <property type="protein sequence ID" value="MFD2610198.1"/>
    <property type="molecule type" value="Genomic_DNA"/>
</dbReference>
<dbReference type="Proteomes" id="UP001597475">
    <property type="component" value="Unassembled WGS sequence"/>
</dbReference>
<proteinExistence type="predicted"/>
<comment type="caution">
    <text evidence="2">The sequence shown here is derived from an EMBL/GenBank/DDBJ whole genome shotgun (WGS) entry which is preliminary data.</text>
</comment>
<dbReference type="RefSeq" id="WP_386846185.1">
    <property type="nucleotide sequence ID" value="NZ_JBHUMK010000053.1"/>
</dbReference>